<name>A0A210QJK3_MIZYE</name>
<proteinExistence type="predicted"/>
<evidence type="ECO:0000313" key="3">
    <source>
        <dbReference type="EMBL" id="OWF48927.1"/>
    </source>
</evidence>
<evidence type="ECO:0000259" key="2">
    <source>
        <dbReference type="Pfam" id="PF16026"/>
    </source>
</evidence>
<protein>
    <recommendedName>
        <fullName evidence="2">Mitochondria-eating protein C-terminal domain-containing protein</fullName>
    </recommendedName>
</protein>
<dbReference type="EMBL" id="NEDP02003345">
    <property type="protein sequence ID" value="OWF48927.1"/>
    <property type="molecule type" value="Genomic_DNA"/>
</dbReference>
<organism evidence="3 4">
    <name type="scientific">Mizuhopecten yessoensis</name>
    <name type="common">Japanese scallop</name>
    <name type="synonym">Patinopecten yessoensis</name>
    <dbReference type="NCBI Taxonomy" id="6573"/>
    <lineage>
        <taxon>Eukaryota</taxon>
        <taxon>Metazoa</taxon>
        <taxon>Spiralia</taxon>
        <taxon>Lophotrochozoa</taxon>
        <taxon>Mollusca</taxon>
        <taxon>Bivalvia</taxon>
        <taxon>Autobranchia</taxon>
        <taxon>Pteriomorphia</taxon>
        <taxon>Pectinida</taxon>
        <taxon>Pectinoidea</taxon>
        <taxon>Pectinidae</taxon>
        <taxon>Mizuhopecten</taxon>
    </lineage>
</organism>
<feature type="compositionally biased region" description="Basic and acidic residues" evidence="1">
    <location>
        <begin position="1"/>
        <end position="10"/>
    </location>
</feature>
<dbReference type="Pfam" id="PF16026">
    <property type="entry name" value="MIEAP"/>
    <property type="match status" value="1"/>
</dbReference>
<feature type="region of interest" description="Disordered" evidence="1">
    <location>
        <begin position="1"/>
        <end position="24"/>
    </location>
</feature>
<dbReference type="InterPro" id="IPR031981">
    <property type="entry name" value="MIEAP_C"/>
</dbReference>
<keyword evidence="4" id="KW-1185">Reference proteome</keyword>
<accession>A0A210QJK3</accession>
<dbReference type="OrthoDB" id="6148910at2759"/>
<comment type="caution">
    <text evidence="3">The sequence shown here is derived from an EMBL/GenBank/DDBJ whole genome shotgun (WGS) entry which is preliminary data.</text>
</comment>
<dbReference type="Proteomes" id="UP000242188">
    <property type="component" value="Unassembled WGS sequence"/>
</dbReference>
<feature type="domain" description="Mitochondria-eating protein C-terminal" evidence="2">
    <location>
        <begin position="25"/>
        <end position="218"/>
    </location>
</feature>
<evidence type="ECO:0000313" key="4">
    <source>
        <dbReference type="Proteomes" id="UP000242188"/>
    </source>
</evidence>
<dbReference type="AlphaFoldDB" id="A0A210QJK3"/>
<gene>
    <name evidence="3" type="ORF">KP79_PYT12463</name>
</gene>
<reference evidence="3 4" key="1">
    <citation type="journal article" date="2017" name="Nat. Ecol. Evol.">
        <title>Scallop genome provides insights into evolution of bilaterian karyotype and development.</title>
        <authorList>
            <person name="Wang S."/>
            <person name="Zhang J."/>
            <person name="Jiao W."/>
            <person name="Li J."/>
            <person name="Xun X."/>
            <person name="Sun Y."/>
            <person name="Guo X."/>
            <person name="Huan P."/>
            <person name="Dong B."/>
            <person name="Zhang L."/>
            <person name="Hu X."/>
            <person name="Sun X."/>
            <person name="Wang J."/>
            <person name="Zhao C."/>
            <person name="Wang Y."/>
            <person name="Wang D."/>
            <person name="Huang X."/>
            <person name="Wang R."/>
            <person name="Lv J."/>
            <person name="Li Y."/>
            <person name="Zhang Z."/>
            <person name="Liu B."/>
            <person name="Lu W."/>
            <person name="Hui Y."/>
            <person name="Liang J."/>
            <person name="Zhou Z."/>
            <person name="Hou R."/>
            <person name="Li X."/>
            <person name="Liu Y."/>
            <person name="Li H."/>
            <person name="Ning X."/>
            <person name="Lin Y."/>
            <person name="Zhao L."/>
            <person name="Xing Q."/>
            <person name="Dou J."/>
            <person name="Li Y."/>
            <person name="Mao J."/>
            <person name="Guo H."/>
            <person name="Dou H."/>
            <person name="Li T."/>
            <person name="Mu C."/>
            <person name="Jiang W."/>
            <person name="Fu Q."/>
            <person name="Fu X."/>
            <person name="Miao Y."/>
            <person name="Liu J."/>
            <person name="Yu Q."/>
            <person name="Li R."/>
            <person name="Liao H."/>
            <person name="Li X."/>
            <person name="Kong Y."/>
            <person name="Jiang Z."/>
            <person name="Chourrout D."/>
            <person name="Li R."/>
            <person name="Bao Z."/>
        </authorList>
    </citation>
    <scope>NUCLEOTIDE SEQUENCE [LARGE SCALE GENOMIC DNA]</scope>
    <source>
        <strain evidence="3 4">PY_sf001</strain>
    </source>
</reference>
<sequence length="222" mass="25693">MRKMAKDKLTHKNPVSRDMTDPNQTQKLAAKYGELYENEWIDAMHKLYSEKGEREKIDLLSAILKFCYSECERIADSQLSQLELVCFCLQSSYKQQEKLPEGSEAIKRNLLDAQHGASNFTKMAVVDIAKASLVKEKHLKDKAMQILLFTESCIEICWSMVTRHPRIFLFWPDVSKEKKINFEMFQAYTRSGDTVEYGVWPAMLLYKDGPLLRKGTVQPVAR</sequence>
<evidence type="ECO:0000256" key="1">
    <source>
        <dbReference type="SAM" id="MobiDB-lite"/>
    </source>
</evidence>